<proteinExistence type="inferred from homology"/>
<dbReference type="PANTHER" id="PTHR34653">
    <property type="match status" value="1"/>
</dbReference>
<dbReference type="Pfam" id="PF02049">
    <property type="entry name" value="FliE"/>
    <property type="match status" value="1"/>
</dbReference>
<dbReference type="GO" id="GO:0003774">
    <property type="term" value="F:cytoskeletal motor activity"/>
    <property type="evidence" value="ECO:0007669"/>
    <property type="project" value="InterPro"/>
</dbReference>
<dbReference type="EMBL" id="CP087164">
    <property type="protein sequence ID" value="UGS33707.1"/>
    <property type="molecule type" value="Genomic_DNA"/>
</dbReference>
<dbReference type="Proteomes" id="UP001162834">
    <property type="component" value="Chromosome"/>
</dbReference>
<dbReference type="AlphaFoldDB" id="A0A9E6XRU9"/>
<organism evidence="5 6">
    <name type="scientific">Capillimicrobium parvum</name>
    <dbReference type="NCBI Taxonomy" id="2884022"/>
    <lineage>
        <taxon>Bacteria</taxon>
        <taxon>Bacillati</taxon>
        <taxon>Actinomycetota</taxon>
        <taxon>Thermoleophilia</taxon>
        <taxon>Solirubrobacterales</taxon>
        <taxon>Capillimicrobiaceae</taxon>
        <taxon>Capillimicrobium</taxon>
    </lineage>
</organism>
<evidence type="ECO:0000256" key="3">
    <source>
        <dbReference type="ARBA" id="ARBA00023143"/>
    </source>
</evidence>
<dbReference type="GO" id="GO:0005198">
    <property type="term" value="F:structural molecule activity"/>
    <property type="evidence" value="ECO:0007669"/>
    <property type="project" value="InterPro"/>
</dbReference>
<accession>A0A9E6XRU9</accession>
<dbReference type="HAMAP" id="MF_00724">
    <property type="entry name" value="FliE"/>
    <property type="match status" value="1"/>
</dbReference>
<evidence type="ECO:0000256" key="2">
    <source>
        <dbReference type="ARBA" id="ARBA00009272"/>
    </source>
</evidence>
<dbReference type="PANTHER" id="PTHR34653:SF1">
    <property type="entry name" value="FLAGELLAR HOOK-BASAL BODY COMPLEX PROTEIN FLIE"/>
    <property type="match status" value="1"/>
</dbReference>
<keyword evidence="5" id="KW-0966">Cell projection</keyword>
<reference evidence="5" key="1">
    <citation type="journal article" date="2022" name="Int. J. Syst. Evol. Microbiol.">
        <title>Pseudomonas aegrilactucae sp. nov. and Pseudomonas morbosilactucae sp. nov., pathogens causing bacterial rot of lettuce in Japan.</title>
        <authorList>
            <person name="Sawada H."/>
            <person name="Fujikawa T."/>
            <person name="Satou M."/>
        </authorList>
    </citation>
    <scope>NUCLEOTIDE SEQUENCE</scope>
    <source>
        <strain evidence="5">0166_1</strain>
    </source>
</reference>
<protein>
    <recommendedName>
        <fullName evidence="4">Flagellar hook-basal body complex protein FliE</fullName>
    </recommendedName>
</protein>
<comment type="subcellular location">
    <subcellularLocation>
        <location evidence="1 4">Bacterial flagellum basal body</location>
    </subcellularLocation>
</comment>
<dbReference type="KEGG" id="sbae:DSM104329_00072"/>
<name>A0A9E6XRU9_9ACTN</name>
<dbReference type="PRINTS" id="PR01006">
    <property type="entry name" value="FLGHOOKFLIE"/>
</dbReference>
<evidence type="ECO:0000313" key="5">
    <source>
        <dbReference type="EMBL" id="UGS33707.1"/>
    </source>
</evidence>
<keyword evidence="5" id="KW-0969">Cilium</keyword>
<evidence type="ECO:0000256" key="4">
    <source>
        <dbReference type="HAMAP-Rule" id="MF_00724"/>
    </source>
</evidence>
<keyword evidence="6" id="KW-1185">Reference proteome</keyword>
<gene>
    <name evidence="4 5" type="primary">fliE</name>
    <name evidence="5" type="ORF">DSM104329_00072</name>
</gene>
<keyword evidence="3 4" id="KW-0975">Bacterial flagellum</keyword>
<keyword evidence="5" id="KW-0282">Flagellum</keyword>
<comment type="similarity">
    <text evidence="2 4">Belongs to the FliE family.</text>
</comment>
<dbReference type="RefSeq" id="WP_259313401.1">
    <property type="nucleotide sequence ID" value="NZ_CP087164.1"/>
</dbReference>
<evidence type="ECO:0000313" key="6">
    <source>
        <dbReference type="Proteomes" id="UP001162834"/>
    </source>
</evidence>
<dbReference type="InterPro" id="IPR001624">
    <property type="entry name" value="FliE"/>
</dbReference>
<dbReference type="GO" id="GO:0071973">
    <property type="term" value="P:bacterial-type flagellum-dependent cell motility"/>
    <property type="evidence" value="ECO:0007669"/>
    <property type="project" value="InterPro"/>
</dbReference>
<dbReference type="GO" id="GO:0009425">
    <property type="term" value="C:bacterial-type flagellum basal body"/>
    <property type="evidence" value="ECO:0007669"/>
    <property type="project" value="UniProtKB-SubCell"/>
</dbReference>
<evidence type="ECO:0000256" key="1">
    <source>
        <dbReference type="ARBA" id="ARBA00004117"/>
    </source>
</evidence>
<sequence length="105" mass="10706">MSPIPIDPSMVTSGAEWSVPKLDAAPQAAEAGGADFAGMLSQQIGQLQALQDQAASASQALATGRATDPTAVVMAVEKAQLAMQMASTVRTKAVEAINDVLHTTV</sequence>